<evidence type="ECO:0000313" key="2">
    <source>
        <dbReference type="Proteomes" id="UP001203284"/>
    </source>
</evidence>
<name>A0ABT0DG84_9HYPH</name>
<accession>A0ABT0DG84</accession>
<gene>
    <name evidence="1" type="ORF">MWN34_18925</name>
</gene>
<proteinExistence type="predicted"/>
<keyword evidence="2" id="KW-1185">Reference proteome</keyword>
<dbReference type="Proteomes" id="UP001203284">
    <property type="component" value="Unassembled WGS sequence"/>
</dbReference>
<reference evidence="1 2" key="1">
    <citation type="submission" date="2022-04" db="EMBL/GenBank/DDBJ databases">
        <authorList>
            <person name="Grouzdev D.S."/>
            <person name="Pantiukh K.S."/>
            <person name="Krutkina M.S."/>
        </authorList>
    </citation>
    <scope>NUCLEOTIDE SEQUENCE [LARGE SCALE GENOMIC DNA]</scope>
    <source>
        <strain evidence="1 2">6x-1</strain>
    </source>
</reference>
<dbReference type="EMBL" id="JALKCH010000017">
    <property type="protein sequence ID" value="MCK0198976.1"/>
    <property type="molecule type" value="Genomic_DNA"/>
</dbReference>
<protein>
    <submittedName>
        <fullName evidence="1">DUF4411 family protein</fullName>
    </submittedName>
</protein>
<comment type="caution">
    <text evidence="1">The sequence shown here is derived from an EMBL/GenBank/DDBJ whole genome shotgun (WGS) entry which is preliminary data.</text>
</comment>
<dbReference type="Pfam" id="PF14367">
    <property type="entry name" value="DUF4411"/>
    <property type="match status" value="1"/>
</dbReference>
<organism evidence="1 2">
    <name type="scientific">Ancylobacter crimeensis</name>
    <dbReference type="NCBI Taxonomy" id="2579147"/>
    <lineage>
        <taxon>Bacteria</taxon>
        <taxon>Pseudomonadati</taxon>
        <taxon>Pseudomonadota</taxon>
        <taxon>Alphaproteobacteria</taxon>
        <taxon>Hyphomicrobiales</taxon>
        <taxon>Xanthobacteraceae</taxon>
        <taxon>Ancylobacter</taxon>
    </lineage>
</organism>
<dbReference type="InterPro" id="IPR016541">
    <property type="entry name" value="UCP008505"/>
</dbReference>
<evidence type="ECO:0000313" key="1">
    <source>
        <dbReference type="EMBL" id="MCK0198976.1"/>
    </source>
</evidence>
<dbReference type="SUPFAM" id="SSF88723">
    <property type="entry name" value="PIN domain-like"/>
    <property type="match status" value="1"/>
</dbReference>
<dbReference type="RefSeq" id="WP_247030879.1">
    <property type="nucleotide sequence ID" value="NZ_JALKCH010000017.1"/>
</dbReference>
<sequence>MSASSRPHFVWDTSALVAAWVERYPIDVLPALWDRLIVSIQAGEMIAPEEVKVELGKRSTDLLDFLRPCDDFFTPTDGPVLADVAAILAKHPKLVMERKRAFAADPFVIATARISGAVIVTEEGRGSPGKPKIPDVCDAYGVECINLLDLIRKVRWKF</sequence>
<dbReference type="InterPro" id="IPR029060">
    <property type="entry name" value="PIN-like_dom_sf"/>
</dbReference>